<dbReference type="InterPro" id="IPR001368">
    <property type="entry name" value="TNFR/NGFR_Cys_rich_reg"/>
</dbReference>
<dbReference type="GO" id="GO:0009986">
    <property type="term" value="C:cell surface"/>
    <property type="evidence" value="ECO:0007669"/>
    <property type="project" value="TreeGrafter"/>
</dbReference>
<evidence type="ECO:0000256" key="9">
    <source>
        <dbReference type="PROSITE-ProRule" id="PRU00206"/>
    </source>
</evidence>
<feature type="domain" description="TNFR-Cys" evidence="11">
    <location>
        <begin position="51"/>
        <end position="92"/>
    </location>
</feature>
<keyword evidence="6 9" id="KW-1015">Disulfide bond</keyword>
<dbReference type="AlphaFoldDB" id="A0A7L3UJV4"/>
<dbReference type="FunFam" id="2.10.50.10:FF:000004">
    <property type="entry name" value="Tumor necrosis factor receptor superfamily member 6"/>
    <property type="match status" value="1"/>
</dbReference>
<evidence type="ECO:0000256" key="1">
    <source>
        <dbReference type="ARBA" id="ARBA00004370"/>
    </source>
</evidence>
<dbReference type="Gene3D" id="2.10.50.10">
    <property type="entry name" value="Tumor Necrosis Factor Receptor, subunit A, domain 2"/>
    <property type="match status" value="2"/>
</dbReference>
<feature type="disulfide bond" evidence="9">
    <location>
        <begin position="11"/>
        <end position="26"/>
    </location>
</feature>
<evidence type="ECO:0000256" key="2">
    <source>
        <dbReference type="ARBA" id="ARBA00022703"/>
    </source>
</evidence>
<dbReference type="InterPro" id="IPR034029">
    <property type="entry name" value="TNFRSF10A/B_death"/>
</dbReference>
<dbReference type="Proteomes" id="UP000535478">
    <property type="component" value="Unassembled WGS sequence"/>
</dbReference>
<dbReference type="SUPFAM" id="SSF57586">
    <property type="entry name" value="TNF receptor-like"/>
    <property type="match status" value="3"/>
</dbReference>
<comment type="subcellular location">
    <subcellularLocation>
        <location evidence="1">Membrane</location>
    </subcellularLocation>
</comment>
<dbReference type="SUPFAM" id="SSF47986">
    <property type="entry name" value="DEATH domain"/>
    <property type="match status" value="1"/>
</dbReference>
<feature type="disulfide bond" evidence="9">
    <location>
        <begin position="52"/>
        <end position="67"/>
    </location>
</feature>
<evidence type="ECO:0000313" key="13">
    <source>
        <dbReference type="Proteomes" id="UP000535478"/>
    </source>
</evidence>
<feature type="repeat" description="TNFR-Cys" evidence="9">
    <location>
        <begin position="51"/>
        <end position="92"/>
    </location>
</feature>
<feature type="non-terminal residue" evidence="12">
    <location>
        <position position="324"/>
    </location>
</feature>
<dbReference type="PANTHER" id="PTHR46330">
    <property type="entry name" value="TUMOR NECROSIS FACTOR RECEPTOR SUPERFAMILY MEMBER 10B"/>
    <property type="match status" value="1"/>
</dbReference>
<keyword evidence="13" id="KW-1185">Reference proteome</keyword>
<dbReference type="EMBL" id="VZUE01000490">
    <property type="protein sequence ID" value="NXV52061.1"/>
    <property type="molecule type" value="Genomic_DNA"/>
</dbReference>
<organism evidence="12 13">
    <name type="scientific">Uria aalge</name>
    <name type="common">Common mure</name>
    <name type="synonym">Colymbus aalge</name>
    <dbReference type="NCBI Taxonomy" id="13746"/>
    <lineage>
        <taxon>Eukaryota</taxon>
        <taxon>Metazoa</taxon>
        <taxon>Chordata</taxon>
        <taxon>Craniata</taxon>
        <taxon>Vertebrata</taxon>
        <taxon>Euteleostomi</taxon>
        <taxon>Archelosauria</taxon>
        <taxon>Archosauria</taxon>
        <taxon>Dinosauria</taxon>
        <taxon>Saurischia</taxon>
        <taxon>Theropoda</taxon>
        <taxon>Coelurosauria</taxon>
        <taxon>Aves</taxon>
        <taxon>Neognathae</taxon>
        <taxon>Neoaves</taxon>
        <taxon>Charadriiformes</taxon>
        <taxon>Alcidae</taxon>
        <taxon>Uria</taxon>
    </lineage>
</organism>
<dbReference type="PANTHER" id="PTHR46330:SF17">
    <property type="entry name" value="TUMOR NECROSIS FACTOR RECEPTOR SUPERFAMILY, MEMBER 10B"/>
    <property type="match status" value="1"/>
</dbReference>
<gene>
    <name evidence="12" type="primary">Tnfrsf10b</name>
    <name evidence="12" type="ORF">URIAAL_R05523</name>
</gene>
<dbReference type="Pfam" id="PF00020">
    <property type="entry name" value="TNFR_c6"/>
    <property type="match status" value="2"/>
</dbReference>
<keyword evidence="5" id="KW-0472">Membrane</keyword>
<dbReference type="PROSITE" id="PS50017">
    <property type="entry name" value="DEATH_DOMAIN"/>
    <property type="match status" value="1"/>
</dbReference>
<feature type="disulfide bond" evidence="9">
    <location>
        <begin position="74"/>
        <end position="92"/>
    </location>
</feature>
<comment type="caution">
    <text evidence="9">Lacks conserved residue(s) required for the propagation of feature annotation.</text>
</comment>
<feature type="domain" description="Death" evidence="10">
    <location>
        <begin position="244"/>
        <end position="313"/>
    </location>
</feature>
<keyword evidence="2" id="KW-0053">Apoptosis</keyword>
<accession>A0A7L3UJV4</accession>
<dbReference type="SMART" id="SM00208">
    <property type="entry name" value="TNFR"/>
    <property type="match status" value="2"/>
</dbReference>
<dbReference type="GO" id="GO:0043065">
    <property type="term" value="P:positive regulation of apoptotic process"/>
    <property type="evidence" value="ECO:0007669"/>
    <property type="project" value="TreeGrafter"/>
</dbReference>
<reference evidence="12 13" key="1">
    <citation type="submission" date="2019-09" db="EMBL/GenBank/DDBJ databases">
        <title>Bird 10,000 Genomes (B10K) Project - Family phase.</title>
        <authorList>
            <person name="Zhang G."/>
        </authorList>
    </citation>
    <scope>NUCLEOTIDE SEQUENCE [LARGE SCALE GENOMIC DNA]</scope>
    <source>
        <strain evidence="12">OUT-0019</strain>
        <tissue evidence="12">Blood</tissue>
    </source>
</reference>
<keyword evidence="7" id="KW-0675">Receptor</keyword>
<protein>
    <submittedName>
        <fullName evidence="12">TR10B factor</fullName>
    </submittedName>
</protein>
<dbReference type="GO" id="GO:0005886">
    <property type="term" value="C:plasma membrane"/>
    <property type="evidence" value="ECO:0007669"/>
    <property type="project" value="TreeGrafter"/>
</dbReference>
<evidence type="ECO:0000256" key="6">
    <source>
        <dbReference type="ARBA" id="ARBA00023157"/>
    </source>
</evidence>
<evidence type="ECO:0000259" key="11">
    <source>
        <dbReference type="PROSITE" id="PS50050"/>
    </source>
</evidence>
<feature type="disulfide bond" evidence="9">
    <location>
        <begin position="32"/>
        <end position="50"/>
    </location>
</feature>
<keyword evidence="4" id="KW-0677">Repeat</keyword>
<dbReference type="Pfam" id="PF00531">
    <property type="entry name" value="Death"/>
    <property type="match status" value="1"/>
</dbReference>
<proteinExistence type="predicted"/>
<dbReference type="Gene3D" id="1.10.533.10">
    <property type="entry name" value="Death Domain, Fas"/>
    <property type="match status" value="1"/>
</dbReference>
<evidence type="ECO:0000256" key="8">
    <source>
        <dbReference type="ARBA" id="ARBA00023180"/>
    </source>
</evidence>
<evidence type="ECO:0000256" key="3">
    <source>
        <dbReference type="ARBA" id="ARBA00022729"/>
    </source>
</evidence>
<evidence type="ECO:0000256" key="5">
    <source>
        <dbReference type="ARBA" id="ARBA00023136"/>
    </source>
</evidence>
<dbReference type="GO" id="GO:0004888">
    <property type="term" value="F:transmembrane signaling receptor activity"/>
    <property type="evidence" value="ECO:0007669"/>
    <property type="project" value="UniProtKB-ARBA"/>
</dbReference>
<evidence type="ECO:0000256" key="4">
    <source>
        <dbReference type="ARBA" id="ARBA00022737"/>
    </source>
</evidence>
<keyword evidence="8" id="KW-0325">Glycoprotein</keyword>
<evidence type="ECO:0000259" key="10">
    <source>
        <dbReference type="PROSITE" id="PS50017"/>
    </source>
</evidence>
<comment type="caution">
    <text evidence="12">The sequence shown here is derived from an EMBL/GenBank/DDBJ whole genome shotgun (WGS) entry which is preliminary data.</text>
</comment>
<evidence type="ECO:0000313" key="12">
    <source>
        <dbReference type="EMBL" id="NXV52061.1"/>
    </source>
</evidence>
<feature type="domain" description="TNFR-Cys" evidence="11">
    <location>
        <begin position="10"/>
        <end position="50"/>
    </location>
</feature>
<dbReference type="GO" id="GO:0036462">
    <property type="term" value="P:TRAIL-activated apoptotic signaling pathway"/>
    <property type="evidence" value="ECO:0007669"/>
    <property type="project" value="TreeGrafter"/>
</dbReference>
<dbReference type="CDD" id="cd08315">
    <property type="entry name" value="Death_TRAILR_DR4_DR5"/>
    <property type="match status" value="1"/>
</dbReference>
<dbReference type="PROSITE" id="PS50050">
    <property type="entry name" value="TNFR_NGFR_2"/>
    <property type="match status" value="2"/>
</dbReference>
<dbReference type="SMART" id="SM00005">
    <property type="entry name" value="DEATH"/>
    <property type="match status" value="1"/>
</dbReference>
<sequence length="324" mass="35372">EPNGSSVCLPCEKDEYIEYPNDFSKCLGCQRCREDQVELSPCRATSNTQCACKSGTFCSPDHPCEMCQKCRPRCPQGEVELAPCTPHSDRQCGPPTGTVSGLSCKWGAAGGGGDGLGGGGVSCCRGEREQLPTHPVLSASDNLIAIIVVGVFVPLVLVCLWKCRGCCCPGELQGTPAPSGGSAWVWAGWEEGPVLGEEASQHHFHLPGAGRDLSRKSCNVLSPSPFSVLRRSFEFFARDVPYKDWKRYGRALDLLENDIVLAELNDKYSLEPFFQMLNTWHNRQGMNASVNTLLETLRRINLGGIAKDISSKLVQQGYYQYEVS</sequence>
<feature type="disulfide bond" evidence="9">
    <location>
        <begin position="29"/>
        <end position="42"/>
    </location>
</feature>
<dbReference type="InterPro" id="IPR011029">
    <property type="entry name" value="DEATH-like_dom_sf"/>
</dbReference>
<feature type="non-terminal residue" evidence="12">
    <location>
        <position position="1"/>
    </location>
</feature>
<keyword evidence="3" id="KW-0732">Signal</keyword>
<name>A0A7L3UJV4_URIAL</name>
<dbReference type="InterPro" id="IPR000488">
    <property type="entry name" value="Death_dom"/>
</dbReference>
<feature type="repeat" description="TNFR-Cys" evidence="9">
    <location>
        <begin position="10"/>
        <end position="50"/>
    </location>
</feature>
<dbReference type="InterPro" id="IPR052491">
    <property type="entry name" value="TNFRSF10"/>
</dbReference>
<evidence type="ECO:0000256" key="7">
    <source>
        <dbReference type="ARBA" id="ARBA00023170"/>
    </source>
</evidence>